<reference evidence="2" key="1">
    <citation type="journal article" date="2020" name="ISME J.">
        <title>Comparative genomics reveals insights into cyanobacterial evolution and habitat adaptation.</title>
        <authorList>
            <person name="Chen M.Y."/>
            <person name="Teng W.K."/>
            <person name="Zhao L."/>
            <person name="Hu C.X."/>
            <person name="Zhou Y.K."/>
            <person name="Han B.P."/>
            <person name="Song L.R."/>
            <person name="Shu W.S."/>
        </authorList>
    </citation>
    <scope>NUCLEOTIDE SEQUENCE [LARGE SCALE GENOMIC DNA]</scope>
    <source>
        <strain evidence="2">FACHB-251</strain>
    </source>
</reference>
<evidence type="ECO:0000313" key="1">
    <source>
        <dbReference type="EMBL" id="MBD2292136.1"/>
    </source>
</evidence>
<gene>
    <name evidence="1" type="ORF">H6G06_01235</name>
</gene>
<sequence>MNRLINGYDFKLDECFDKKALPEEGITVYPFRLTPRKVAGGYLSIKLLTVQYQIYTAATSLTACDIDIAVTEK</sequence>
<dbReference type="Proteomes" id="UP000662185">
    <property type="component" value="Unassembled WGS sequence"/>
</dbReference>
<protein>
    <submittedName>
        <fullName evidence="1">Uncharacterized protein</fullName>
    </submittedName>
</protein>
<dbReference type="AlphaFoldDB" id="A0A926WES7"/>
<accession>A0A926WES7</accession>
<proteinExistence type="predicted"/>
<dbReference type="EMBL" id="JACJQU010000001">
    <property type="protein sequence ID" value="MBD2292136.1"/>
    <property type="molecule type" value="Genomic_DNA"/>
</dbReference>
<organism evidence="1 2">
    <name type="scientific">Anabaena sphaerica FACHB-251</name>
    <dbReference type="NCBI Taxonomy" id="2692883"/>
    <lineage>
        <taxon>Bacteria</taxon>
        <taxon>Bacillati</taxon>
        <taxon>Cyanobacteriota</taxon>
        <taxon>Cyanophyceae</taxon>
        <taxon>Nostocales</taxon>
        <taxon>Nostocaceae</taxon>
        <taxon>Anabaena</taxon>
    </lineage>
</organism>
<name>A0A926WES7_9NOST</name>
<evidence type="ECO:0000313" key="2">
    <source>
        <dbReference type="Proteomes" id="UP000662185"/>
    </source>
</evidence>
<comment type="caution">
    <text evidence="1">The sequence shown here is derived from an EMBL/GenBank/DDBJ whole genome shotgun (WGS) entry which is preliminary data.</text>
</comment>
<dbReference type="RefSeq" id="WP_190556274.1">
    <property type="nucleotide sequence ID" value="NZ_JACJQU010000001.1"/>
</dbReference>
<keyword evidence="2" id="KW-1185">Reference proteome</keyword>